<keyword evidence="3" id="KW-1185">Reference proteome</keyword>
<dbReference type="PANTHER" id="PTHR43611">
    <property type="entry name" value="ALPHA-D-GLUCOSE 1-PHOSPHATE PHOSPHATASE"/>
    <property type="match status" value="1"/>
</dbReference>
<reference evidence="2 3" key="1">
    <citation type="journal article" date="2014" name="Int. J. Syst. Evol. Microbiol.">
        <title>Complete genome sequence of Corynebacterium casei LMG S-19264T (=DSM 44701T), isolated from a smear-ripened cheese.</title>
        <authorList>
            <consortium name="US DOE Joint Genome Institute (JGI-PGF)"/>
            <person name="Walter F."/>
            <person name="Albersmeier A."/>
            <person name="Kalinowski J."/>
            <person name="Ruckert C."/>
        </authorList>
    </citation>
    <scope>NUCLEOTIDE SEQUENCE [LARGE SCALE GENOMIC DNA]</scope>
    <source>
        <strain evidence="2 3">CGMCC 4.7111</strain>
    </source>
</reference>
<gene>
    <name evidence="2" type="ORF">GCM10011579_091960</name>
</gene>
<name>A0A917YEY6_9ACTN</name>
<dbReference type="InterPro" id="IPR023214">
    <property type="entry name" value="HAD_sf"/>
</dbReference>
<dbReference type="AlphaFoldDB" id="A0A917YEY6"/>
<evidence type="ECO:0000256" key="1">
    <source>
        <dbReference type="SAM" id="MobiDB-lite"/>
    </source>
</evidence>
<evidence type="ECO:0008006" key="4">
    <source>
        <dbReference type="Google" id="ProtNLM"/>
    </source>
</evidence>
<dbReference type="Pfam" id="PF00702">
    <property type="entry name" value="Hydrolase"/>
    <property type="match status" value="1"/>
</dbReference>
<dbReference type="InterPro" id="IPR006439">
    <property type="entry name" value="HAD-SF_hydro_IA"/>
</dbReference>
<accession>A0A917YEY6</accession>
<dbReference type="InterPro" id="IPR036412">
    <property type="entry name" value="HAD-like_sf"/>
</dbReference>
<evidence type="ECO:0000313" key="2">
    <source>
        <dbReference type="EMBL" id="GGN93401.1"/>
    </source>
</evidence>
<dbReference type="PRINTS" id="PR00413">
    <property type="entry name" value="HADHALOGNASE"/>
</dbReference>
<dbReference type="EMBL" id="BMMM01000028">
    <property type="protein sequence ID" value="GGN93401.1"/>
    <property type="molecule type" value="Genomic_DNA"/>
</dbReference>
<feature type="region of interest" description="Disordered" evidence="1">
    <location>
        <begin position="1"/>
        <end position="37"/>
    </location>
</feature>
<dbReference type="NCBIfam" id="TIGR01509">
    <property type="entry name" value="HAD-SF-IA-v3"/>
    <property type="match status" value="1"/>
</dbReference>
<dbReference type="Gene3D" id="3.40.50.1000">
    <property type="entry name" value="HAD superfamily/HAD-like"/>
    <property type="match status" value="1"/>
</dbReference>
<evidence type="ECO:0000313" key="3">
    <source>
        <dbReference type="Proteomes" id="UP000600365"/>
    </source>
</evidence>
<proteinExistence type="predicted"/>
<dbReference type="NCBIfam" id="TIGR01549">
    <property type="entry name" value="HAD-SF-IA-v1"/>
    <property type="match status" value="1"/>
</dbReference>
<dbReference type="SUPFAM" id="SSF56784">
    <property type="entry name" value="HAD-like"/>
    <property type="match status" value="1"/>
</dbReference>
<dbReference type="CDD" id="cd02603">
    <property type="entry name" value="HAD_sEH-N_like"/>
    <property type="match status" value="1"/>
</dbReference>
<comment type="caution">
    <text evidence="2">The sequence shown here is derived from an EMBL/GenBank/DDBJ whole genome shotgun (WGS) entry which is preliminary data.</text>
</comment>
<sequence>MSNPLPLPRRRGDKRTRIPPGVRVADTPIGEPLPDDPVRAGVRVFPMTLSPQPASGRPPFDAVLCDIDNVIRIYDPTPVTALERAAGLAEGTVMKVAFAPETVLPLLVGRITPSEWAESVAGGLTGLVPEVTAFELANALVDSPFHADETVVALLRGARARNIRLILVSNASVQLEADLEVLGLTDLADAVVSSARVGIAKPDPRIFGIAVEAAGVPAERCLFVDDTLENVEAATALGIRAIHFREPEDLRRALGGV</sequence>
<dbReference type="PANTHER" id="PTHR43611:SF3">
    <property type="entry name" value="FLAVIN MONONUCLEOTIDE HYDROLASE 1, CHLOROPLATIC"/>
    <property type="match status" value="1"/>
</dbReference>
<protein>
    <recommendedName>
        <fullName evidence="4">Hydrolase</fullName>
    </recommendedName>
</protein>
<dbReference type="Proteomes" id="UP000600365">
    <property type="component" value="Unassembled WGS sequence"/>
</dbReference>
<organism evidence="2 3">
    <name type="scientific">Streptomyces albiflavescens</name>
    <dbReference type="NCBI Taxonomy" id="1623582"/>
    <lineage>
        <taxon>Bacteria</taxon>
        <taxon>Bacillati</taxon>
        <taxon>Actinomycetota</taxon>
        <taxon>Actinomycetes</taxon>
        <taxon>Kitasatosporales</taxon>
        <taxon>Streptomycetaceae</taxon>
        <taxon>Streptomyces</taxon>
    </lineage>
</organism>